<name>A0ABN0PQF7_9GAMM</name>
<dbReference type="Proteomes" id="UP000017548">
    <property type="component" value="Unassembled WGS sequence"/>
</dbReference>
<sequence length="50" mass="5435">MQLKNSLLIVFCLIALVASTQTTGLLRSLIEFSAFLGVLGLAWRIKPSAE</sequence>
<gene>
    <name evidence="1" type="ORF">SHD_1042</name>
</gene>
<accession>A0ABN0PQF7</accession>
<evidence type="ECO:0000313" key="1">
    <source>
        <dbReference type="EMBL" id="ESE42303.1"/>
    </source>
</evidence>
<dbReference type="EMBL" id="AXZL01000053">
    <property type="protein sequence ID" value="ESE42303.1"/>
    <property type="molecule type" value="Genomic_DNA"/>
</dbReference>
<protein>
    <submittedName>
        <fullName evidence="1">LuxR family transcriptional regulator</fullName>
    </submittedName>
</protein>
<evidence type="ECO:0000313" key="2">
    <source>
        <dbReference type="Proteomes" id="UP000017548"/>
    </source>
</evidence>
<keyword evidence="2" id="KW-1185">Reference proteome</keyword>
<comment type="caution">
    <text evidence="1">The sequence shown here is derived from an EMBL/GenBank/DDBJ whole genome shotgun (WGS) entry which is preliminary data.</text>
</comment>
<reference evidence="1 2" key="1">
    <citation type="journal article" date="2013" name="Genome Announc.">
        <title>Draft Genome Sequence of Shewanella decolorationis S12, a Dye-Degrading Bacterium Isolated from a Wastewater Treatment Plant.</title>
        <authorList>
            <person name="Xu M."/>
            <person name="Fang Y."/>
            <person name="Liu J."/>
            <person name="Chen X."/>
            <person name="Sun G."/>
            <person name="Guo J."/>
            <person name="Hua Z."/>
            <person name="Tu Q."/>
            <person name="Wu L."/>
            <person name="Zhou J."/>
            <person name="Liu X."/>
        </authorList>
    </citation>
    <scope>NUCLEOTIDE SEQUENCE [LARGE SCALE GENOMIC DNA]</scope>
    <source>
        <strain evidence="1 2">S12</strain>
    </source>
</reference>
<proteinExistence type="predicted"/>
<organism evidence="1 2">
    <name type="scientific">Shewanella decolorationis S12</name>
    <dbReference type="NCBI Taxonomy" id="1353536"/>
    <lineage>
        <taxon>Bacteria</taxon>
        <taxon>Pseudomonadati</taxon>
        <taxon>Pseudomonadota</taxon>
        <taxon>Gammaproteobacteria</taxon>
        <taxon>Alteromonadales</taxon>
        <taxon>Shewanellaceae</taxon>
        <taxon>Shewanella</taxon>
    </lineage>
</organism>